<dbReference type="AlphaFoldDB" id="A0A9N8KVW7"/>
<evidence type="ECO:0000313" key="3">
    <source>
        <dbReference type="Proteomes" id="UP001154114"/>
    </source>
</evidence>
<accession>A0A9N8KVW7</accession>
<dbReference type="Proteomes" id="UP001154114">
    <property type="component" value="Chromosome 8"/>
</dbReference>
<proteinExistence type="predicted"/>
<evidence type="ECO:0000256" key="1">
    <source>
        <dbReference type="SAM" id="SignalP"/>
    </source>
</evidence>
<evidence type="ECO:0000313" key="2">
    <source>
        <dbReference type="EMBL" id="CAD0198561.1"/>
    </source>
</evidence>
<evidence type="ECO:0008006" key="4">
    <source>
        <dbReference type="Google" id="ProtNLM"/>
    </source>
</evidence>
<gene>
    <name evidence="2" type="ORF">CINC_LOCUS12833</name>
</gene>
<reference evidence="2" key="1">
    <citation type="submission" date="2021-12" db="EMBL/GenBank/DDBJ databases">
        <authorList>
            <person name="King R."/>
        </authorList>
    </citation>
    <scope>NUCLEOTIDE SEQUENCE</scope>
</reference>
<protein>
    <recommendedName>
        <fullName evidence="4">Secreted protein</fullName>
    </recommendedName>
</protein>
<feature type="signal peptide" evidence="1">
    <location>
        <begin position="1"/>
        <end position="18"/>
    </location>
</feature>
<keyword evidence="1" id="KW-0732">Signal</keyword>
<feature type="chain" id="PRO_5040270158" description="Secreted protein" evidence="1">
    <location>
        <begin position="19"/>
        <end position="124"/>
    </location>
</feature>
<keyword evidence="3" id="KW-1185">Reference proteome</keyword>
<sequence length="124" mass="14648">MILYPFFLYFFFPSLVTHCWVKASPKSFHESHHHEATAFWTGLDGAVYLLAPIVWHPSCGILDPPNHFSLTAFLPKSMTPVYLYLLKNFVVAIYYNNLRSHINCVASFCWQYHTRQRLQYCKRE</sequence>
<organism evidence="2 3">
    <name type="scientific">Chrysodeixis includens</name>
    <name type="common">Soybean looper</name>
    <name type="synonym">Pseudoplusia includens</name>
    <dbReference type="NCBI Taxonomy" id="689277"/>
    <lineage>
        <taxon>Eukaryota</taxon>
        <taxon>Metazoa</taxon>
        <taxon>Ecdysozoa</taxon>
        <taxon>Arthropoda</taxon>
        <taxon>Hexapoda</taxon>
        <taxon>Insecta</taxon>
        <taxon>Pterygota</taxon>
        <taxon>Neoptera</taxon>
        <taxon>Endopterygota</taxon>
        <taxon>Lepidoptera</taxon>
        <taxon>Glossata</taxon>
        <taxon>Ditrysia</taxon>
        <taxon>Noctuoidea</taxon>
        <taxon>Noctuidae</taxon>
        <taxon>Plusiinae</taxon>
        <taxon>Chrysodeixis</taxon>
    </lineage>
</organism>
<name>A0A9N8KVW7_CHRIL</name>
<dbReference type="EMBL" id="LR824011">
    <property type="protein sequence ID" value="CAD0198561.1"/>
    <property type="molecule type" value="Genomic_DNA"/>
</dbReference>